<feature type="transmembrane region" description="Helical" evidence="2">
    <location>
        <begin position="1242"/>
        <end position="1259"/>
    </location>
</feature>
<feature type="region of interest" description="Disordered" evidence="1">
    <location>
        <begin position="134"/>
        <end position="163"/>
    </location>
</feature>
<organism evidence="4 5">
    <name type="scientific">Durusdinium trenchii</name>
    <dbReference type="NCBI Taxonomy" id="1381693"/>
    <lineage>
        <taxon>Eukaryota</taxon>
        <taxon>Sar</taxon>
        <taxon>Alveolata</taxon>
        <taxon>Dinophyceae</taxon>
        <taxon>Suessiales</taxon>
        <taxon>Symbiodiniaceae</taxon>
        <taxon>Durusdinium</taxon>
    </lineage>
</organism>
<dbReference type="PANTHER" id="PTHR45527:SF1">
    <property type="entry name" value="FATTY ACID SYNTHASE"/>
    <property type="match status" value="1"/>
</dbReference>
<keyword evidence="2" id="KW-0812">Transmembrane</keyword>
<dbReference type="Proteomes" id="UP001642464">
    <property type="component" value="Unassembled WGS sequence"/>
</dbReference>
<gene>
    <name evidence="4" type="ORF">SCF082_LOCUS2384</name>
</gene>
<name>A0ABP0HN51_9DINO</name>
<evidence type="ECO:0000259" key="3">
    <source>
        <dbReference type="Pfam" id="PF00501"/>
    </source>
</evidence>
<reference evidence="4 5" key="1">
    <citation type="submission" date="2024-02" db="EMBL/GenBank/DDBJ databases">
        <authorList>
            <person name="Chen Y."/>
            <person name="Shah S."/>
            <person name="Dougan E. K."/>
            <person name="Thang M."/>
            <person name="Chan C."/>
        </authorList>
    </citation>
    <scope>NUCLEOTIDE SEQUENCE [LARGE SCALE GENOMIC DNA]</scope>
</reference>
<dbReference type="Gene3D" id="3.30.559.10">
    <property type="entry name" value="Chloramphenicol acetyltransferase-like domain"/>
    <property type="match status" value="1"/>
</dbReference>
<dbReference type="InterPro" id="IPR000873">
    <property type="entry name" value="AMP-dep_synth/lig_dom"/>
</dbReference>
<comment type="caution">
    <text evidence="4">The sequence shown here is derived from an EMBL/GenBank/DDBJ whole genome shotgun (WGS) entry which is preliminary data.</text>
</comment>
<feature type="region of interest" description="Disordered" evidence="1">
    <location>
        <begin position="1"/>
        <end position="22"/>
    </location>
</feature>
<keyword evidence="2" id="KW-0472">Membrane</keyword>
<feature type="region of interest" description="Disordered" evidence="1">
    <location>
        <begin position="2062"/>
        <end position="2094"/>
    </location>
</feature>
<dbReference type="SUPFAM" id="SSF50985">
    <property type="entry name" value="RCC1/BLIP-II"/>
    <property type="match status" value="1"/>
</dbReference>
<evidence type="ECO:0000256" key="1">
    <source>
        <dbReference type="SAM" id="MobiDB-lite"/>
    </source>
</evidence>
<evidence type="ECO:0000313" key="5">
    <source>
        <dbReference type="Proteomes" id="UP001642464"/>
    </source>
</evidence>
<dbReference type="Gene3D" id="2.130.10.30">
    <property type="entry name" value="Regulator of chromosome condensation 1/beta-lactamase-inhibitor protein II"/>
    <property type="match status" value="2"/>
</dbReference>
<accession>A0ABP0HN51</accession>
<sequence length="2094" mass="231026">MAHHGAPSQLRKAAEPAKSAPKLNHQLTCVSKSLYPLQVLVKGGKDLMRRCARKVADVLQKGAFVLSTEQVGMFSQCGPSDFGRALLIELRALKGLDKDVHLSLQDDDLRSDAELDRHAARDALRAEALGELDQMEVPHFHPNGPGGGPEMSEESNGDRAHGGTILFGLGKPSEVDSVTLSRSCVYWTSSLFGYSLRQAELPGPPRRALVKGRFALEKAAGEVKLMDLFWGYEKLEPWKTLGSLKIPPGEVVSASVWRPRLCASKSHSDAFAVLEEDAVLWGDPLVEPMSRLELPEVQEVKISSGAFAALLSDGSIYAWGAFFSGGHLGSKRKDLWQVQQLEASHRAFAALRSDGRVITWGDVVFGGDSSEVEDDLQQVRKIFASRRAFAALREDGRVVTWGDGAFGGDSSDVQEELMDVVHIAATERAFAALSADGRVITWGDRAFGGHCGAPEARLRDVRMIQASHRAFAAFSAETGLVSWGDPDFGGDSRAVPQDVHVLNIQSTAGAFAAILDTGEVISWGHADLGGDSTAVHDALQQIQQIESTSGAFAAIRADGQVITWGSFFAGADNSAVLCKSEDLKGSASSFLALKDGLLTAWGRGTFGDRNSGPPFDPGDIEDTCEAESTLSEYVTKLGVEEAQLDQWAVSPIVLLLSSGMSLEARQAIEEQVAQLFGDPQELWQRLQSVLGPVLGSDNDLHRLRQAMKDGQAMALRDRSEQWVCDDWRLEMDEGELWHFSGQICAHFLQLGLRGEIEPSSGVAPVAPRPLAVFLQPGRVWYSACVAAWRLGLPVVPLEEDFAKEPLAAARAQRALAELRPQAVLCTGALELEIEDCLRVSLEQLQKVLAADVMAIPSFPVAPETVLCYVYTGGTTRHSKCVAITHQMALWEVEHYATALKGLAGNTDRMLQYASAYWGAALFGQMDLALAFGACSVIHLAKQPEDIAVACRNFNITVLGIVPSQLRAWPGVKARPSSLRLLVTWAERTPPKLAREWKSEIPVIELLIASEYWLSFFSECFVWTDVDGVERHVLHPLPQLDFKLLKEDGSEAAPGESGELFLSGSTVFAGYVEETGQISESFFQQVDGRRYFRTRDRLKRLPSSGLPAFVYMGRADSLLKIGGAWRDMEAVEATVSALPQIAACAIVADGDELSAYLELENPRGADASPARGEPLKRVQERALQKLGSLGISQVHIWSSLPLHPKTSKVNRQELLADLARRKSRELAWTAKLKEVQKKMIKGYAVWHIFTIALVLLSGRLHGSKMLLWRLLKLPYLWTAFLYFWQRLGKNRHRWVVFNLPVGPPDIFLLLAMLVPNFLLKQFFLVCIAAISWLRDRDGIAASGFLSLGIAGASEASAAKMTILLGLLGRYCFRPSRLQFLLGLPCAYLFSFPKWYRDEFVVRSTWDSSYLRRFLLRWIPALQKPPFDASLRFKKEDVAYDWGSEKRWVNVCLNTREYGSLALLSFWEPVRPAILPPEPGASTATAAPAPVLQTETEPGDGMARSLALLVARVGGDPSGLSLDSLQAIRLAELARHELGLVLSPGLVLRSADVETLVDSLDAEVQELPGEHEQPDEENAWRLYLMEFPKSPVDWYVRFGAGHLDLPALQRACDRLVSRHSALRTVQSPDEAMREAMDRAAAMWQLICSAYGSYGSPKWQCLGRLVRRLLMATWPRTFLKEEHLARVEIQMPDEVLRDPNYQRLSDDDCMFMQSSTLRSKHRWPFHIFVYPLVRSGAAGALSKDLPLAQAVRMLPPEDVVWYIYAGITHAYSDGACGNALLQDLLRLYAEEMQLGPQIHPAPAEPMALLQDRLKNSLEGRLPGRRPNPNEDVHHEILCEDWGRRPGFQKKVRLDESIFLALRSVKDVLGCSPDVAWLTAVVGSLLRLFPSEQRIQLILKCACRDGPNQHNMVGFLSEQRVIPVDVGESRRANLLDVACCIEHARRSRAWRAPQPYEASICVYINIVGSINDGLPLGCSQVCRCASGSSGQTDAWAHLNLRIDQLDLLKWDFRILHWDKAWGWGWGDYFISILGAVIADMVECPLDPIVPAPAPAWRVLSIQDEAGVKRKDPPAAEEAMGAASNGGSKAMRIDADADA</sequence>
<dbReference type="EMBL" id="CAXAMM010001159">
    <property type="protein sequence ID" value="CAK8990789.1"/>
    <property type="molecule type" value="Genomic_DNA"/>
</dbReference>
<feature type="transmembrane region" description="Helical" evidence="2">
    <location>
        <begin position="1338"/>
        <end position="1366"/>
    </location>
</feature>
<dbReference type="SUPFAM" id="SSF56801">
    <property type="entry name" value="Acetyl-CoA synthetase-like"/>
    <property type="match status" value="1"/>
</dbReference>
<evidence type="ECO:0000256" key="2">
    <source>
        <dbReference type="SAM" id="Phobius"/>
    </source>
</evidence>
<dbReference type="Pfam" id="PF00501">
    <property type="entry name" value="AMP-binding"/>
    <property type="match status" value="1"/>
</dbReference>
<dbReference type="SUPFAM" id="SSF52777">
    <property type="entry name" value="CoA-dependent acyltransferases"/>
    <property type="match status" value="1"/>
</dbReference>
<keyword evidence="2" id="KW-1133">Transmembrane helix</keyword>
<keyword evidence="5" id="KW-1185">Reference proteome</keyword>
<dbReference type="InterPro" id="IPR023213">
    <property type="entry name" value="CAT-like_dom_sf"/>
</dbReference>
<dbReference type="InterPro" id="IPR042099">
    <property type="entry name" value="ANL_N_sf"/>
</dbReference>
<feature type="transmembrane region" description="Helical" evidence="2">
    <location>
        <begin position="1265"/>
        <end position="1284"/>
    </location>
</feature>
<proteinExistence type="predicted"/>
<evidence type="ECO:0000313" key="4">
    <source>
        <dbReference type="EMBL" id="CAK8990789.1"/>
    </source>
</evidence>
<dbReference type="Gene3D" id="3.40.50.12780">
    <property type="entry name" value="N-terminal domain of ligase-like"/>
    <property type="match status" value="1"/>
</dbReference>
<protein>
    <submittedName>
        <fullName evidence="4">Dapdiamide synthesis protein DdaD</fullName>
    </submittedName>
</protein>
<feature type="domain" description="AMP-dependent synthetase/ligase" evidence="3">
    <location>
        <begin position="770"/>
        <end position="1070"/>
    </location>
</feature>
<feature type="transmembrane region" description="Helical" evidence="2">
    <location>
        <begin position="1305"/>
        <end position="1332"/>
    </location>
</feature>
<dbReference type="PANTHER" id="PTHR45527">
    <property type="entry name" value="NONRIBOSOMAL PEPTIDE SYNTHETASE"/>
    <property type="match status" value="1"/>
</dbReference>
<dbReference type="InterPro" id="IPR009091">
    <property type="entry name" value="RCC1/BLIP-II"/>
</dbReference>